<evidence type="ECO:0000256" key="1">
    <source>
        <dbReference type="SAM" id="MobiDB-lite"/>
    </source>
</evidence>
<reference evidence="5 6" key="1">
    <citation type="journal article" date="2011" name="Proc. Natl. Acad. Sci. U.S.A.">
        <title>Evolutionary erosion of yeast sex chromosomes by mating-type switching accidents.</title>
        <authorList>
            <person name="Gordon J.L."/>
            <person name="Armisen D."/>
            <person name="Proux-Wera E."/>
            <person name="Oheigeartaigh S.S."/>
            <person name="Byrne K.P."/>
            <person name="Wolfe K.H."/>
        </authorList>
    </citation>
    <scope>NUCLEOTIDE SEQUENCE [LARGE SCALE GENOMIC DNA]</scope>
    <source>
        <strain evidence="6">ATCC 24235 / CBS 4417 / NBRC 1672 / NRRL Y-8282 / UCD 70-5</strain>
    </source>
</reference>
<name>G8BZM6_TETPH</name>
<dbReference type="GeneID" id="11533364"/>
<dbReference type="SMART" id="SM00321">
    <property type="entry name" value="WSC"/>
    <property type="match status" value="1"/>
</dbReference>
<evidence type="ECO:0000259" key="4">
    <source>
        <dbReference type="PROSITE" id="PS51212"/>
    </source>
</evidence>
<organism evidence="5 6">
    <name type="scientific">Tetrapisispora phaffii (strain ATCC 24235 / CBS 4417 / NBRC 1672 / NRRL Y-8282 / UCD 70-5)</name>
    <name type="common">Yeast</name>
    <name type="synonym">Fabospora phaffii</name>
    <dbReference type="NCBI Taxonomy" id="1071381"/>
    <lineage>
        <taxon>Eukaryota</taxon>
        <taxon>Fungi</taxon>
        <taxon>Dikarya</taxon>
        <taxon>Ascomycota</taxon>
        <taxon>Saccharomycotina</taxon>
        <taxon>Saccharomycetes</taxon>
        <taxon>Saccharomycetales</taxon>
        <taxon>Saccharomycetaceae</taxon>
        <taxon>Tetrapisispora</taxon>
    </lineage>
</organism>
<proteinExistence type="predicted"/>
<keyword evidence="3" id="KW-0732">Signal</keyword>
<keyword evidence="2" id="KW-0472">Membrane</keyword>
<protein>
    <recommendedName>
        <fullName evidence="4">WSC domain-containing protein</fullName>
    </recommendedName>
</protein>
<feature type="chain" id="PRO_5003508756" description="WSC domain-containing protein" evidence="3">
    <location>
        <begin position="18"/>
        <end position="419"/>
    </location>
</feature>
<dbReference type="HOGENOM" id="CLU_024893_2_1_1"/>
<dbReference type="EMBL" id="HE612866">
    <property type="protein sequence ID" value="CCE65354.1"/>
    <property type="molecule type" value="Genomic_DNA"/>
</dbReference>
<evidence type="ECO:0000256" key="2">
    <source>
        <dbReference type="SAM" id="Phobius"/>
    </source>
</evidence>
<dbReference type="InterPro" id="IPR002889">
    <property type="entry name" value="WSC_carb-bd"/>
</dbReference>
<feature type="signal peptide" evidence="3">
    <location>
        <begin position="1"/>
        <end position="17"/>
    </location>
</feature>
<dbReference type="RefSeq" id="XP_003687788.1">
    <property type="nucleotide sequence ID" value="XM_003687740.1"/>
</dbReference>
<sequence>MLVLIWLLTMSYSFTLANSLQQDYCASGNSGDLSTKHYNSYQSIGACSDYCKNLNDNGSRYVYGVVQGSNCWCADSLPSRSQQVSVDNCNVGCPGYDVENCGNSNSDLFGYIMLDYSFGFSSNSALSTNSRSSTDESTSLSTVASSSGSRSSSDINSATTSSTTTRTASSSATSATSSTSSLITYSSSSLITSTFPSFTSSQTSSNIETITESLPTSSSLYYQSEYSEVVTTSIVYSYVTLSNQTVSHAYASTLVTTIFTSSLTAPSSTGTTGSSNNDITSSASKSNTGYWDSPGKVAGTFVPIGVVVLIILLLVFWFVIWKPKKKQRDFEKEYFEAVSPIDRTSNFHLFEHGDIEKDPFYYKSRRSTKIFESSDTSSDIVDSRLDPSRVFANAEISNSGVSLADDIDYSRKFLKVTNE</sequence>
<dbReference type="OMA" id="CPGYKDQ"/>
<feature type="transmembrane region" description="Helical" evidence="2">
    <location>
        <begin position="301"/>
        <end position="320"/>
    </location>
</feature>
<dbReference type="AlphaFoldDB" id="G8BZM6"/>
<dbReference type="Pfam" id="PF01822">
    <property type="entry name" value="WSC"/>
    <property type="match status" value="1"/>
</dbReference>
<feature type="domain" description="WSC" evidence="4">
    <location>
        <begin position="19"/>
        <end position="114"/>
    </location>
</feature>
<dbReference type="Proteomes" id="UP000005666">
    <property type="component" value="Chromosome 11"/>
</dbReference>
<evidence type="ECO:0000313" key="6">
    <source>
        <dbReference type="Proteomes" id="UP000005666"/>
    </source>
</evidence>
<keyword evidence="6" id="KW-1185">Reference proteome</keyword>
<evidence type="ECO:0000313" key="5">
    <source>
        <dbReference type="EMBL" id="CCE65354.1"/>
    </source>
</evidence>
<feature type="region of interest" description="Disordered" evidence="1">
    <location>
        <begin position="128"/>
        <end position="172"/>
    </location>
</feature>
<accession>G8BZM6</accession>
<keyword evidence="2" id="KW-0812">Transmembrane</keyword>
<dbReference type="eggNOG" id="KOG4157">
    <property type="taxonomic scope" value="Eukaryota"/>
</dbReference>
<dbReference type="KEGG" id="tpf:TPHA_0K02240"/>
<gene>
    <name evidence="5" type="primary">TPHA0K02240</name>
    <name evidence="5" type="ordered locus">TPHA_0K02240</name>
</gene>
<dbReference type="STRING" id="1071381.G8BZM6"/>
<evidence type="ECO:0000256" key="3">
    <source>
        <dbReference type="SAM" id="SignalP"/>
    </source>
</evidence>
<keyword evidence="2" id="KW-1133">Transmembrane helix</keyword>
<dbReference type="OrthoDB" id="2537459at2759"/>
<dbReference type="PROSITE" id="PS51212">
    <property type="entry name" value="WSC"/>
    <property type="match status" value="1"/>
</dbReference>